<proteinExistence type="predicted"/>
<keyword evidence="2" id="KW-1185">Reference proteome</keyword>
<name>A0ACD3SPN7_9BURK</name>
<comment type="caution">
    <text evidence="1">The sequence shown here is derived from an EMBL/GenBank/DDBJ whole genome shotgun (WGS) entry which is preliminary data.</text>
</comment>
<protein>
    <submittedName>
        <fullName evidence="1">Citrate (Si)-synthase</fullName>
        <ecNumber evidence="1">2.3.3.1</ecNumber>
    </submittedName>
</protein>
<gene>
    <name evidence="1" type="primary">gltA</name>
    <name evidence="1" type="ORF">MW7_005640</name>
</gene>
<keyword evidence="1" id="KW-0808">Transferase</keyword>
<sequence>MTPSEVKATLSFSDGTPSVDMPMYKGTVGPDVIDIRKLYGQTGKFTYDPGFMSTASCNSKITYIDGDKGELLYRGYPIEQLAVNCDFLEVCYLLLKGELPNAKQKEEFVDTVMHHTMVHEQMQLFMRGFRRDAHPMAVLTGLVGGMSAFYHDAMDIADPHQREISAIRLIAKMPTLVAMSYKYNIGQPYIYPQNNLSYTGNFMRMMFGTPCEDYKVNPVLERALDRIFILHADHEQNASTSTVRLAGSSGTNPFAAIASGVACLWGPAHGGANEAALNMLEQIGSVDNISEFVKQVKDKNSGVRLMGFGHRVYKNYDPRAKLMRETCHEVLGELGLENDPLFKLAMQLEKIALEDEYFVSRKLYPNVDFYSGIVQRALGIPTSLFTCIFALARTVGWIAQWEEMITDPEYKIGRPRQLFVGAVSRDVPEIGKR</sequence>
<dbReference type="EMBL" id="AKCV02000015">
    <property type="protein sequence ID" value="TMS58235.1"/>
    <property type="molecule type" value="Genomic_DNA"/>
</dbReference>
<keyword evidence="1" id="KW-0012">Acyltransferase</keyword>
<dbReference type="Proteomes" id="UP000004277">
    <property type="component" value="Unassembled WGS sequence"/>
</dbReference>
<evidence type="ECO:0000313" key="2">
    <source>
        <dbReference type="Proteomes" id="UP000004277"/>
    </source>
</evidence>
<organism evidence="1 2">
    <name type="scientific">Imbroritus primus</name>
    <dbReference type="NCBI Taxonomy" id="3058603"/>
    <lineage>
        <taxon>Bacteria</taxon>
        <taxon>Pseudomonadati</taxon>
        <taxon>Pseudomonadota</taxon>
        <taxon>Betaproteobacteria</taxon>
        <taxon>Burkholderiales</taxon>
        <taxon>Burkholderiaceae</taxon>
        <taxon>Imbroritus</taxon>
    </lineage>
</organism>
<reference evidence="1" key="1">
    <citation type="submission" date="2019-05" db="EMBL/GenBank/DDBJ databases">
        <title>Revised genome assembly of Burkholderiaceae (previously Ralstonia) sp. PBA.</title>
        <authorList>
            <person name="Gan H.M."/>
        </authorList>
    </citation>
    <scope>NUCLEOTIDE SEQUENCE</scope>
    <source>
        <strain evidence="1">PBA</strain>
    </source>
</reference>
<evidence type="ECO:0000313" key="1">
    <source>
        <dbReference type="EMBL" id="TMS58235.1"/>
    </source>
</evidence>
<accession>A0ACD3SPN7</accession>
<dbReference type="EC" id="2.3.3.1" evidence="1"/>